<evidence type="ECO:0000313" key="2">
    <source>
        <dbReference type="Proteomes" id="UP001143548"/>
    </source>
</evidence>
<proteinExistence type="predicted"/>
<comment type="caution">
    <text evidence="1">The sequence shown here is derived from an EMBL/GenBank/DDBJ whole genome shotgun (WGS) entry which is preliminary data.</text>
</comment>
<accession>A0A9W5YYY4</accession>
<sequence length="198" mass="23255">MGDATNSYNPEEWDAYGKWAPELDRLHQRAMEEQEVDLQNTKLWSGNALLSLERLLMTDSLQRNYDIQRGINSFQESMDFLNQIEFYQVVAEPKAWRHQTAIGQLVSALAGYAEELLKIVVNAFHFSPEHAEQIILNDYIRWRWHLCLAIIDDIEKQVNDLGHHFSRWARVTPGEWEDIFPPDRLDLEDGSNEEDTYF</sequence>
<name>A0A9W5YYY4_9EURO</name>
<dbReference type="EMBL" id="BROQ01000113">
    <property type="protein sequence ID" value="GKZ25502.1"/>
    <property type="molecule type" value="Genomic_DNA"/>
</dbReference>
<organism evidence="1 2">
    <name type="scientific">Aspergillus brasiliensis</name>
    <dbReference type="NCBI Taxonomy" id="319629"/>
    <lineage>
        <taxon>Eukaryota</taxon>
        <taxon>Fungi</taxon>
        <taxon>Dikarya</taxon>
        <taxon>Ascomycota</taxon>
        <taxon>Pezizomycotina</taxon>
        <taxon>Eurotiomycetes</taxon>
        <taxon>Eurotiomycetidae</taxon>
        <taxon>Eurotiales</taxon>
        <taxon>Aspergillaceae</taxon>
        <taxon>Aspergillus</taxon>
        <taxon>Aspergillus subgen. Circumdati</taxon>
    </lineage>
</organism>
<dbReference type="AlphaFoldDB" id="A0A9W5YYY4"/>
<dbReference type="Proteomes" id="UP001143548">
    <property type="component" value="Unassembled WGS sequence"/>
</dbReference>
<gene>
    <name evidence="1" type="ORF">AbraCBS73388_001138</name>
</gene>
<evidence type="ECO:0000313" key="1">
    <source>
        <dbReference type="EMBL" id="GKZ25502.1"/>
    </source>
</evidence>
<protein>
    <submittedName>
        <fullName evidence="1">Uncharacterized protein</fullName>
    </submittedName>
</protein>
<reference evidence="1" key="1">
    <citation type="submission" date="2022-07" db="EMBL/GenBank/DDBJ databases">
        <title>Taxonomy of Aspergillus series Nigri: significant species reduction supported by multi-species coalescent approaches.</title>
        <authorList>
            <person name="Bian C."/>
            <person name="Kusuya Y."/>
            <person name="Sklenar F."/>
            <person name="D'hooge E."/>
            <person name="Yaguchi T."/>
            <person name="Takahashi H."/>
            <person name="Hubka V."/>
        </authorList>
    </citation>
    <scope>NUCLEOTIDE SEQUENCE</scope>
    <source>
        <strain evidence="1">CBS 733.88</strain>
    </source>
</reference>